<dbReference type="AlphaFoldDB" id="A0A8R1YTB8"/>
<keyword evidence="2" id="KW-1185">Reference proteome</keyword>
<evidence type="ECO:0000313" key="2">
    <source>
        <dbReference type="Proteomes" id="UP000005239"/>
    </source>
</evidence>
<accession>A0A8R1YTB8</accession>
<dbReference type="EnsemblMetazoa" id="PPA34965.1">
    <property type="protein sequence ID" value="PPA34965.1"/>
    <property type="gene ID" value="WBGene00273334"/>
</dbReference>
<sequence>MHRTENISNYKNLKLPSLPNKHRAKCARVRRGMRTEEGLERVVVFGRIIRKKSQSHILLLTLFRSIVHLYFFCHVPIQKLNDLHGKQAKKNVRSLAFIPHSLARPLSGAVLSLHASPIALVAALPITMPQPYDGMDIREYAWMKDLKEICTAKGSFTINHKTGRLEKKEGPNVFEANEPEDPSY</sequence>
<protein>
    <submittedName>
        <fullName evidence="1">Uncharacterized protein</fullName>
    </submittedName>
</protein>
<reference evidence="1" key="2">
    <citation type="submission" date="2022-06" db="UniProtKB">
        <authorList>
            <consortium name="EnsemblMetazoa"/>
        </authorList>
    </citation>
    <scope>IDENTIFICATION</scope>
    <source>
        <strain evidence="1">PS312</strain>
    </source>
</reference>
<dbReference type="Proteomes" id="UP000005239">
    <property type="component" value="Unassembled WGS sequence"/>
</dbReference>
<reference evidence="2" key="1">
    <citation type="journal article" date="2008" name="Nat. Genet.">
        <title>The Pristionchus pacificus genome provides a unique perspective on nematode lifestyle and parasitism.</title>
        <authorList>
            <person name="Dieterich C."/>
            <person name="Clifton S.W."/>
            <person name="Schuster L.N."/>
            <person name="Chinwalla A."/>
            <person name="Delehaunty K."/>
            <person name="Dinkelacker I."/>
            <person name="Fulton L."/>
            <person name="Fulton R."/>
            <person name="Godfrey J."/>
            <person name="Minx P."/>
            <person name="Mitreva M."/>
            <person name="Roeseler W."/>
            <person name="Tian H."/>
            <person name="Witte H."/>
            <person name="Yang S.P."/>
            <person name="Wilson R.K."/>
            <person name="Sommer R.J."/>
        </authorList>
    </citation>
    <scope>NUCLEOTIDE SEQUENCE [LARGE SCALE GENOMIC DNA]</scope>
    <source>
        <strain evidence="2">PS312</strain>
    </source>
</reference>
<proteinExistence type="predicted"/>
<evidence type="ECO:0000313" key="1">
    <source>
        <dbReference type="EnsemblMetazoa" id="PPA34965.1"/>
    </source>
</evidence>
<name>A0A8R1YTB8_PRIPA</name>
<gene>
    <name evidence="1" type="primary">WBGene00273334</name>
</gene>
<organism evidence="1 2">
    <name type="scientific">Pristionchus pacificus</name>
    <name type="common">Parasitic nematode worm</name>
    <dbReference type="NCBI Taxonomy" id="54126"/>
    <lineage>
        <taxon>Eukaryota</taxon>
        <taxon>Metazoa</taxon>
        <taxon>Ecdysozoa</taxon>
        <taxon>Nematoda</taxon>
        <taxon>Chromadorea</taxon>
        <taxon>Rhabditida</taxon>
        <taxon>Rhabditina</taxon>
        <taxon>Diplogasteromorpha</taxon>
        <taxon>Diplogasteroidea</taxon>
        <taxon>Neodiplogasteridae</taxon>
        <taxon>Pristionchus</taxon>
    </lineage>
</organism>